<protein>
    <submittedName>
        <fullName evidence="1">Uncharacterized protein</fullName>
    </submittedName>
</protein>
<reference evidence="1 2" key="1">
    <citation type="submission" date="2018-09" db="EMBL/GenBank/DDBJ databases">
        <authorList>
            <person name="Zhu H."/>
        </authorList>
    </citation>
    <scope>NUCLEOTIDE SEQUENCE [LARGE SCALE GENOMIC DNA]</scope>
    <source>
        <strain evidence="1 2">K2S05-167</strain>
    </source>
</reference>
<accession>A0A418VFV8</accession>
<dbReference type="RefSeq" id="WP_119761012.1">
    <property type="nucleotide sequence ID" value="NZ_QYUJ01000008.1"/>
</dbReference>
<proteinExistence type="predicted"/>
<dbReference type="Proteomes" id="UP000286287">
    <property type="component" value="Unassembled WGS sequence"/>
</dbReference>
<keyword evidence="2" id="KW-1185">Reference proteome</keyword>
<organism evidence="1 2">
    <name type="scientific">Deinococcus cavernae</name>
    <dbReference type="NCBI Taxonomy" id="2320857"/>
    <lineage>
        <taxon>Bacteria</taxon>
        <taxon>Thermotogati</taxon>
        <taxon>Deinococcota</taxon>
        <taxon>Deinococci</taxon>
        <taxon>Deinococcales</taxon>
        <taxon>Deinococcaceae</taxon>
        <taxon>Deinococcus</taxon>
    </lineage>
</organism>
<dbReference type="AlphaFoldDB" id="A0A418VFV8"/>
<evidence type="ECO:0000313" key="2">
    <source>
        <dbReference type="Proteomes" id="UP000286287"/>
    </source>
</evidence>
<dbReference type="EMBL" id="QYUJ01000008">
    <property type="protein sequence ID" value="RJF74978.1"/>
    <property type="molecule type" value="Genomic_DNA"/>
</dbReference>
<gene>
    <name evidence="1" type="ORF">D3875_02990</name>
</gene>
<sequence length="195" mass="21406">MPKRKSTEAPDNVTTAENRGQMLRHLISRTGKNLTVFQQEAQLPRSTLNALLDGTNDVIKAEKRTAQAIQLALGMYDDDVIEALGLPPEVQRNWYTARPAPFGHGDYVLDEHRHLIRLDRPLMGDVVLPAETLVTIDTTTRDYGIQLVKLVSGEFFAMKSGPAASAAGRVIGRLLSADFGAVLPVDVPLQEHAQN</sequence>
<comment type="caution">
    <text evidence="1">The sequence shown here is derived from an EMBL/GenBank/DDBJ whole genome shotgun (WGS) entry which is preliminary data.</text>
</comment>
<evidence type="ECO:0000313" key="1">
    <source>
        <dbReference type="EMBL" id="RJF74978.1"/>
    </source>
</evidence>
<name>A0A418VFV8_9DEIO</name>